<proteinExistence type="predicted"/>
<name>A0A0A9BZZ7_ARUDO</name>
<dbReference type="EMBL" id="GBRH01230112">
    <property type="protein sequence ID" value="JAD67783.1"/>
    <property type="molecule type" value="Transcribed_RNA"/>
</dbReference>
<evidence type="ECO:0000313" key="1">
    <source>
        <dbReference type="EMBL" id="JAD67783.1"/>
    </source>
</evidence>
<reference evidence="1" key="2">
    <citation type="journal article" date="2015" name="Data Brief">
        <title>Shoot transcriptome of the giant reed, Arundo donax.</title>
        <authorList>
            <person name="Barrero R.A."/>
            <person name="Guerrero F.D."/>
            <person name="Moolhuijzen P."/>
            <person name="Goolsby J.A."/>
            <person name="Tidwell J."/>
            <person name="Bellgard S.E."/>
            <person name="Bellgard M.I."/>
        </authorList>
    </citation>
    <scope>NUCLEOTIDE SEQUENCE</scope>
    <source>
        <tissue evidence="1">Shoot tissue taken approximately 20 cm above the soil surface</tissue>
    </source>
</reference>
<reference evidence="1" key="1">
    <citation type="submission" date="2014-09" db="EMBL/GenBank/DDBJ databases">
        <authorList>
            <person name="Magalhaes I.L.F."/>
            <person name="Oliveira U."/>
            <person name="Santos F.R."/>
            <person name="Vidigal T.H.D.A."/>
            <person name="Brescovit A.D."/>
            <person name="Santos A.J."/>
        </authorList>
    </citation>
    <scope>NUCLEOTIDE SEQUENCE</scope>
    <source>
        <tissue evidence="1">Shoot tissue taken approximately 20 cm above the soil surface</tissue>
    </source>
</reference>
<organism evidence="1">
    <name type="scientific">Arundo donax</name>
    <name type="common">Giant reed</name>
    <name type="synonym">Donax arundinaceus</name>
    <dbReference type="NCBI Taxonomy" id="35708"/>
    <lineage>
        <taxon>Eukaryota</taxon>
        <taxon>Viridiplantae</taxon>
        <taxon>Streptophyta</taxon>
        <taxon>Embryophyta</taxon>
        <taxon>Tracheophyta</taxon>
        <taxon>Spermatophyta</taxon>
        <taxon>Magnoliopsida</taxon>
        <taxon>Liliopsida</taxon>
        <taxon>Poales</taxon>
        <taxon>Poaceae</taxon>
        <taxon>PACMAD clade</taxon>
        <taxon>Arundinoideae</taxon>
        <taxon>Arundineae</taxon>
        <taxon>Arundo</taxon>
    </lineage>
</organism>
<accession>A0A0A9BZZ7</accession>
<sequence>MFCCLDSKRLFSCHPIFCSRSSALFIHKLTVNMGSLQLFL</sequence>
<dbReference type="AlphaFoldDB" id="A0A0A9BZZ7"/>
<protein>
    <submittedName>
        <fullName evidence="1">Uncharacterized protein</fullName>
    </submittedName>
</protein>